<accession>A0A382HNB0</accession>
<feature type="domain" description="Calcineurin-like phosphoesterase" evidence="1">
    <location>
        <begin position="4"/>
        <end position="131"/>
    </location>
</feature>
<proteinExistence type="predicted"/>
<dbReference type="PANTHER" id="PTHR11124">
    <property type="entry name" value="VACUOLAR SORTING PROTEIN VPS29"/>
    <property type="match status" value="1"/>
</dbReference>
<dbReference type="EMBL" id="UINC01061905">
    <property type="protein sequence ID" value="SVB87981.1"/>
    <property type="molecule type" value="Genomic_DNA"/>
</dbReference>
<dbReference type="InterPro" id="IPR000979">
    <property type="entry name" value="Phosphodiesterase_MJ0936/Vps29"/>
</dbReference>
<dbReference type="SUPFAM" id="SSF56300">
    <property type="entry name" value="Metallo-dependent phosphatases"/>
    <property type="match status" value="1"/>
</dbReference>
<dbReference type="NCBIfam" id="TIGR00040">
    <property type="entry name" value="yfcE"/>
    <property type="match status" value="1"/>
</dbReference>
<dbReference type="InterPro" id="IPR024654">
    <property type="entry name" value="Calcineurin-like_PHP_lpxH"/>
</dbReference>
<dbReference type="InterPro" id="IPR029052">
    <property type="entry name" value="Metallo-depent_PP-like"/>
</dbReference>
<dbReference type="AlphaFoldDB" id="A0A382HNB0"/>
<dbReference type="Gene3D" id="3.60.21.10">
    <property type="match status" value="1"/>
</dbReference>
<sequence>VPSAVHEALAGVDHVLHAGDVGSMDVITELEAIAPVSAVLGNTDYGINLPLSRVEVFAGYKCLIHHIVDLPAPSALLHDLITTEKPKVIVFGHTHIPYAKQLGGVWFLNPGSACSPRGGSVASVAIAEIENGQLCVEHRDLT</sequence>
<protein>
    <recommendedName>
        <fullName evidence="1">Calcineurin-like phosphoesterase domain-containing protein</fullName>
    </recommendedName>
</protein>
<feature type="non-terminal residue" evidence="2">
    <location>
        <position position="1"/>
    </location>
</feature>
<evidence type="ECO:0000259" key="1">
    <source>
        <dbReference type="Pfam" id="PF12850"/>
    </source>
</evidence>
<name>A0A382HNB0_9ZZZZ</name>
<evidence type="ECO:0000313" key="2">
    <source>
        <dbReference type="EMBL" id="SVB87981.1"/>
    </source>
</evidence>
<reference evidence="2" key="1">
    <citation type="submission" date="2018-05" db="EMBL/GenBank/DDBJ databases">
        <authorList>
            <person name="Lanie J.A."/>
            <person name="Ng W.-L."/>
            <person name="Kazmierczak K.M."/>
            <person name="Andrzejewski T.M."/>
            <person name="Davidsen T.M."/>
            <person name="Wayne K.J."/>
            <person name="Tettelin H."/>
            <person name="Glass J.I."/>
            <person name="Rusch D."/>
            <person name="Podicherti R."/>
            <person name="Tsui H.-C.T."/>
            <person name="Winkler M.E."/>
        </authorList>
    </citation>
    <scope>NUCLEOTIDE SEQUENCE</scope>
</reference>
<organism evidence="2">
    <name type="scientific">marine metagenome</name>
    <dbReference type="NCBI Taxonomy" id="408172"/>
    <lineage>
        <taxon>unclassified sequences</taxon>
        <taxon>metagenomes</taxon>
        <taxon>ecological metagenomes</taxon>
    </lineage>
</organism>
<gene>
    <name evidence="2" type="ORF">METZ01_LOCUS240835</name>
</gene>
<dbReference type="Pfam" id="PF12850">
    <property type="entry name" value="Metallophos_2"/>
    <property type="match status" value="1"/>
</dbReference>